<proteinExistence type="predicted"/>
<dbReference type="EMBL" id="WNDQ01000028">
    <property type="protein sequence ID" value="KAF1020898.1"/>
    <property type="molecule type" value="Genomic_DNA"/>
</dbReference>
<dbReference type="SUPFAM" id="SSF56935">
    <property type="entry name" value="Porins"/>
    <property type="match status" value="1"/>
</dbReference>
<accession>A0A7V8FNI2</accession>
<dbReference type="Proteomes" id="UP000461670">
    <property type="component" value="Unassembled WGS sequence"/>
</dbReference>
<evidence type="ECO:0000313" key="3">
    <source>
        <dbReference type="EMBL" id="KAF1020898.1"/>
    </source>
</evidence>
<organism evidence="3 4">
    <name type="scientific">Paracidovorax wautersii</name>
    <dbReference type="NCBI Taxonomy" id="1177982"/>
    <lineage>
        <taxon>Bacteria</taxon>
        <taxon>Pseudomonadati</taxon>
        <taxon>Pseudomonadota</taxon>
        <taxon>Betaproteobacteria</taxon>
        <taxon>Burkholderiales</taxon>
        <taxon>Comamonadaceae</taxon>
        <taxon>Paracidovorax</taxon>
    </lineage>
</organism>
<protein>
    <recommendedName>
        <fullName evidence="5">MetA-pathway of phenol degradation</fullName>
    </recommendedName>
</protein>
<keyword evidence="2" id="KW-0732">Signal</keyword>
<sequence length="266" mass="28443">MTTLQAPWFGRWSAGAILALAAGTAPVWAMQPLVTDDSGTQGQGGQQLELAYQFDRARAGGKTSRTHTVPLTYTYGATGTLDLFVQPGYTYQEGGARGLGNTVVGAKWRFYGDADSGTSLALKPELALPVSARREGEGLGTGRASGALTLILSQQVPFGFVHVNAGVERDRFRPALDQPNETHWRLSAAPVWNVSQEWKLALDVGLESVHLGGQTQRSRFVQVGAIYSPSAALDLALGLTRQRTREPGEAGRTQTTSTTAGATWHF</sequence>
<feature type="compositionally biased region" description="Low complexity" evidence="1">
    <location>
        <begin position="250"/>
        <end position="266"/>
    </location>
</feature>
<comment type="caution">
    <text evidence="3">The sequence shown here is derived from an EMBL/GenBank/DDBJ whole genome shotgun (WGS) entry which is preliminary data.</text>
</comment>
<dbReference type="AlphaFoldDB" id="A0A7V8FNI2"/>
<dbReference type="Pfam" id="PF13557">
    <property type="entry name" value="Phenol_MetA_deg"/>
    <property type="match status" value="1"/>
</dbReference>
<feature type="chain" id="PRO_5031228455" description="MetA-pathway of phenol degradation" evidence="2">
    <location>
        <begin position="30"/>
        <end position="266"/>
    </location>
</feature>
<evidence type="ECO:0000256" key="1">
    <source>
        <dbReference type="SAM" id="MobiDB-lite"/>
    </source>
</evidence>
<feature type="signal peptide" evidence="2">
    <location>
        <begin position="1"/>
        <end position="29"/>
    </location>
</feature>
<gene>
    <name evidence="3" type="ORF">GAK30_02177</name>
</gene>
<evidence type="ECO:0008006" key="5">
    <source>
        <dbReference type="Google" id="ProtNLM"/>
    </source>
</evidence>
<reference evidence="4" key="1">
    <citation type="journal article" date="2020" name="MBio">
        <title>Horizontal gene transfer to a defensive symbiont with a reduced genome amongst a multipartite beetle microbiome.</title>
        <authorList>
            <person name="Waterworth S.C."/>
            <person name="Florez L.V."/>
            <person name="Rees E.R."/>
            <person name="Hertweck C."/>
            <person name="Kaltenpoth M."/>
            <person name="Kwan J.C."/>
        </authorList>
    </citation>
    <scope>NUCLEOTIDE SEQUENCE [LARGE SCALE GENOMIC DNA]</scope>
</reference>
<evidence type="ECO:0000256" key="2">
    <source>
        <dbReference type="SAM" id="SignalP"/>
    </source>
</evidence>
<name>A0A7V8FNI2_9BURK</name>
<evidence type="ECO:0000313" key="4">
    <source>
        <dbReference type="Proteomes" id="UP000461670"/>
    </source>
</evidence>
<feature type="region of interest" description="Disordered" evidence="1">
    <location>
        <begin position="243"/>
        <end position="266"/>
    </location>
</feature>
<dbReference type="InterPro" id="IPR025737">
    <property type="entry name" value="FApF"/>
</dbReference>